<dbReference type="PANTHER" id="PTHR47027:SF28">
    <property type="entry name" value="ENDONUCLEASE-REVERSE TRANSCRIPTASE"/>
    <property type="match status" value="1"/>
</dbReference>
<gene>
    <name evidence="6" type="ORF">QTP70_008494</name>
</gene>
<evidence type="ECO:0000256" key="1">
    <source>
        <dbReference type="ARBA" id="ARBA00010879"/>
    </source>
</evidence>
<dbReference type="InterPro" id="IPR000477">
    <property type="entry name" value="RT_dom"/>
</dbReference>
<dbReference type="InterPro" id="IPR043502">
    <property type="entry name" value="DNA/RNA_pol_sf"/>
</dbReference>
<name>A0AAE0R0I4_9TELE</name>
<keyword evidence="7" id="KW-1185">Reference proteome</keyword>
<dbReference type="AlphaFoldDB" id="A0AAE0R0I4"/>
<feature type="coiled-coil region" evidence="3">
    <location>
        <begin position="386"/>
        <end position="484"/>
    </location>
</feature>
<dbReference type="InterPro" id="IPR015095">
    <property type="entry name" value="AlkB_hom8_N"/>
</dbReference>
<dbReference type="SUPFAM" id="SSF56672">
    <property type="entry name" value="DNA/RNA polymerases"/>
    <property type="match status" value="1"/>
</dbReference>
<dbReference type="GO" id="GO:0008168">
    <property type="term" value="F:methyltransferase activity"/>
    <property type="evidence" value="ECO:0007669"/>
    <property type="project" value="InterPro"/>
</dbReference>
<feature type="region of interest" description="Disordered" evidence="4">
    <location>
        <begin position="241"/>
        <end position="325"/>
    </location>
</feature>
<protein>
    <recommendedName>
        <fullName evidence="2">ribonuclease H</fullName>
        <ecNumber evidence="2">3.1.26.4</ecNumber>
    </recommendedName>
</protein>
<comment type="caution">
    <text evidence="6">The sequence shown here is derived from an EMBL/GenBank/DDBJ whole genome shotgun (WGS) entry which is preliminary data.</text>
</comment>
<evidence type="ECO:0000259" key="5">
    <source>
        <dbReference type="PROSITE" id="PS50878"/>
    </source>
</evidence>
<dbReference type="EC" id="3.1.26.4" evidence="2"/>
<feature type="region of interest" description="Disordered" evidence="4">
    <location>
        <begin position="496"/>
        <end position="527"/>
    </location>
</feature>
<evidence type="ECO:0000313" key="6">
    <source>
        <dbReference type="EMBL" id="KAK3539467.1"/>
    </source>
</evidence>
<organism evidence="6 7">
    <name type="scientific">Hemibagrus guttatus</name>
    <dbReference type="NCBI Taxonomy" id="175788"/>
    <lineage>
        <taxon>Eukaryota</taxon>
        <taxon>Metazoa</taxon>
        <taxon>Chordata</taxon>
        <taxon>Craniata</taxon>
        <taxon>Vertebrata</taxon>
        <taxon>Euteleostomi</taxon>
        <taxon>Actinopterygii</taxon>
        <taxon>Neopterygii</taxon>
        <taxon>Teleostei</taxon>
        <taxon>Ostariophysi</taxon>
        <taxon>Siluriformes</taxon>
        <taxon>Bagridae</taxon>
        <taxon>Hemibagrus</taxon>
    </lineage>
</organism>
<evidence type="ECO:0000256" key="2">
    <source>
        <dbReference type="ARBA" id="ARBA00012180"/>
    </source>
</evidence>
<feature type="compositionally biased region" description="Basic and acidic residues" evidence="4">
    <location>
        <begin position="296"/>
        <end position="308"/>
    </location>
</feature>
<dbReference type="PANTHER" id="PTHR47027">
    <property type="entry name" value="REVERSE TRANSCRIPTASE DOMAIN-CONTAINING PROTEIN"/>
    <property type="match status" value="1"/>
</dbReference>
<feature type="compositionally biased region" description="Basic and acidic residues" evidence="4">
    <location>
        <begin position="511"/>
        <end position="522"/>
    </location>
</feature>
<dbReference type="Proteomes" id="UP001274896">
    <property type="component" value="Unassembled WGS sequence"/>
</dbReference>
<dbReference type="Gene3D" id="3.30.70.270">
    <property type="match status" value="1"/>
</dbReference>
<keyword evidence="3" id="KW-0175">Coiled coil</keyword>
<dbReference type="EMBL" id="JAUCMX010000007">
    <property type="protein sequence ID" value="KAK3539467.1"/>
    <property type="molecule type" value="Genomic_DNA"/>
</dbReference>
<evidence type="ECO:0000256" key="4">
    <source>
        <dbReference type="SAM" id="MobiDB-lite"/>
    </source>
</evidence>
<dbReference type="Pfam" id="PF09004">
    <property type="entry name" value="ALKBH8_N"/>
    <property type="match status" value="1"/>
</dbReference>
<dbReference type="GO" id="GO:0016706">
    <property type="term" value="F:2-oxoglutarate-dependent dioxygenase activity"/>
    <property type="evidence" value="ECO:0007669"/>
    <property type="project" value="InterPro"/>
</dbReference>
<sequence>MNSTVPTAESFRFLGTTISQDLKWDTYIDSIIKKAQQRLYFLRQLRKFNLPQELLIQLYSAVIESVLCMSITVWFGSATKSDIRRLQRMAAKRRAVVLYEEVAEKYVSVVQGMYERSRTVVRCAVAQTEEFKVEVGLHQGSVLSPFLFAMVMDQLSEEVRQESPWTMMFADDIVICSESREQVEENLERWRYVLERRGMKRFQEESGESLAWDPGLGVETEEWKEHKKNLRKGSYKEDIQWPNLRCQTSTPYPENERREGRQPPEASEEEVRLLTKNNPSEGKDGDRKTSISTQYEENREMEPMERKKIPLNQEEEQNQCNQQEKKNKAEIEEEGKYHIAGVVTLTPTITELRDSEILRIREQIQGMRRQIDDSFLTMEDLKEWTQVHSSMELEEIKRRLRKIEQEMERDGNVRRQVEGAVKNLYDSHSEFLKRSQVESDKKEEDLHQLYQEVRKMREELDRRLSKTMDELKAVQDQIKEEKQQRAKRSLVISTMVTRSKKQRPEEEEEVKDGLPEYDEGRSEQAQGAAAQFPVMIKGNNVAYVPWSFLDLTGLIGRLPSICE</sequence>
<reference evidence="6" key="1">
    <citation type="submission" date="2023-06" db="EMBL/GenBank/DDBJ databases">
        <title>Male Hemibagrus guttatus genome.</title>
        <authorList>
            <person name="Bian C."/>
        </authorList>
    </citation>
    <scope>NUCLEOTIDE SEQUENCE</scope>
    <source>
        <strain evidence="6">Male_cb2023</strain>
        <tissue evidence="6">Muscle</tissue>
    </source>
</reference>
<dbReference type="Pfam" id="PF00078">
    <property type="entry name" value="RVT_1"/>
    <property type="match status" value="1"/>
</dbReference>
<accession>A0AAE0R0I4</accession>
<comment type="similarity">
    <text evidence="1">Belongs to the beta type-B retroviral polymerase family. HERV class-II K(HML-2) pol subfamily.</text>
</comment>
<dbReference type="InterPro" id="IPR043128">
    <property type="entry name" value="Rev_trsase/Diguanyl_cyclase"/>
</dbReference>
<dbReference type="GO" id="GO:0004523">
    <property type="term" value="F:RNA-DNA hybrid ribonuclease activity"/>
    <property type="evidence" value="ECO:0007669"/>
    <property type="project" value="UniProtKB-EC"/>
</dbReference>
<evidence type="ECO:0000256" key="3">
    <source>
        <dbReference type="SAM" id="Coils"/>
    </source>
</evidence>
<dbReference type="PROSITE" id="PS50878">
    <property type="entry name" value="RT_POL"/>
    <property type="match status" value="1"/>
</dbReference>
<feature type="domain" description="Reverse transcriptase" evidence="5">
    <location>
        <begin position="1"/>
        <end position="220"/>
    </location>
</feature>
<proteinExistence type="inferred from homology"/>
<evidence type="ECO:0000313" key="7">
    <source>
        <dbReference type="Proteomes" id="UP001274896"/>
    </source>
</evidence>